<evidence type="ECO:0000313" key="2">
    <source>
        <dbReference type="EMBL" id="QHT17787.1"/>
    </source>
</evidence>
<proteinExistence type="predicted"/>
<feature type="transmembrane region" description="Helical" evidence="1">
    <location>
        <begin position="75"/>
        <end position="98"/>
    </location>
</feature>
<keyword evidence="1" id="KW-0812">Transmembrane</keyword>
<sequence length="132" mass="15662">MSSTEDKTIPYIFIGNENDIKTFDIIKYFDTNYIPLNNILLSYYTTKNAQNTDESFLNLLRDLNDTKKPYNNYNIYPITISIIILVIILIILLMRILFFTYYHMYGYILIGLILFIIIIGSVWFLYINNETL</sequence>
<name>A0A6C0DMH0_9ZZZZ</name>
<dbReference type="AlphaFoldDB" id="A0A6C0DMH0"/>
<organism evidence="2">
    <name type="scientific">viral metagenome</name>
    <dbReference type="NCBI Taxonomy" id="1070528"/>
    <lineage>
        <taxon>unclassified sequences</taxon>
        <taxon>metagenomes</taxon>
        <taxon>organismal metagenomes</taxon>
    </lineage>
</organism>
<protein>
    <submittedName>
        <fullName evidence="2">Uncharacterized protein</fullName>
    </submittedName>
</protein>
<accession>A0A6C0DMH0</accession>
<feature type="transmembrane region" description="Helical" evidence="1">
    <location>
        <begin position="105"/>
        <end position="126"/>
    </location>
</feature>
<keyword evidence="1" id="KW-1133">Transmembrane helix</keyword>
<dbReference type="EMBL" id="MN739644">
    <property type="protein sequence ID" value="QHT17787.1"/>
    <property type="molecule type" value="Genomic_DNA"/>
</dbReference>
<keyword evidence="1" id="KW-0472">Membrane</keyword>
<reference evidence="2" key="1">
    <citation type="journal article" date="2020" name="Nature">
        <title>Giant virus diversity and host interactions through global metagenomics.</title>
        <authorList>
            <person name="Schulz F."/>
            <person name="Roux S."/>
            <person name="Paez-Espino D."/>
            <person name="Jungbluth S."/>
            <person name="Walsh D.A."/>
            <person name="Denef V.J."/>
            <person name="McMahon K.D."/>
            <person name="Konstantinidis K.T."/>
            <person name="Eloe-Fadrosh E.A."/>
            <person name="Kyrpides N.C."/>
            <person name="Woyke T."/>
        </authorList>
    </citation>
    <scope>NUCLEOTIDE SEQUENCE</scope>
    <source>
        <strain evidence="2">GVMAG-M-3300023174-30</strain>
    </source>
</reference>
<evidence type="ECO:0000256" key="1">
    <source>
        <dbReference type="SAM" id="Phobius"/>
    </source>
</evidence>